<dbReference type="SMART" id="SM00320">
    <property type="entry name" value="WD40"/>
    <property type="match status" value="3"/>
</dbReference>
<proteinExistence type="predicted"/>
<dbReference type="PANTHER" id="PTHR15622">
    <property type="entry name" value="WD40 REPEAT PROTEIN"/>
    <property type="match status" value="1"/>
</dbReference>
<keyword evidence="4" id="KW-0418">Kinase</keyword>
<dbReference type="OrthoDB" id="2013972at2759"/>
<accession>A0A2B4S3M9</accession>
<dbReference type="InterPro" id="IPR001496">
    <property type="entry name" value="SOCS_box"/>
</dbReference>
<dbReference type="Gene3D" id="1.10.750.20">
    <property type="entry name" value="SOCS box"/>
    <property type="match status" value="1"/>
</dbReference>
<dbReference type="Proteomes" id="UP000225706">
    <property type="component" value="Unassembled WGS sequence"/>
</dbReference>
<keyword evidence="4" id="KW-0808">Transferase</keyword>
<evidence type="ECO:0000313" key="5">
    <source>
        <dbReference type="Proteomes" id="UP000225706"/>
    </source>
</evidence>
<dbReference type="Gene3D" id="2.130.10.10">
    <property type="entry name" value="YVTN repeat-like/Quinoprotein amine dehydrogenase"/>
    <property type="match status" value="2"/>
</dbReference>
<dbReference type="AlphaFoldDB" id="A0A2B4S3M9"/>
<feature type="domain" description="SOCS box" evidence="3">
    <location>
        <begin position="424"/>
        <end position="460"/>
    </location>
</feature>
<dbReference type="CDD" id="cd03717">
    <property type="entry name" value="SOCS_SOCS_like"/>
    <property type="match status" value="1"/>
</dbReference>
<evidence type="ECO:0000256" key="2">
    <source>
        <dbReference type="SAM" id="MobiDB-lite"/>
    </source>
</evidence>
<dbReference type="PANTHER" id="PTHR15622:SF2">
    <property type="entry name" value="U4_U6 SMALL NUCLEAR RIBONUCLEOPROTEIN PRP4"/>
    <property type="match status" value="1"/>
</dbReference>
<keyword evidence="5" id="KW-1185">Reference proteome</keyword>
<dbReference type="Pfam" id="PF07525">
    <property type="entry name" value="SOCS_box"/>
    <property type="match status" value="1"/>
</dbReference>
<protein>
    <submittedName>
        <fullName evidence="4">Putative serine/threonine-protein kinase PkwA</fullName>
    </submittedName>
</protein>
<name>A0A2B4S3M9_STYPI</name>
<dbReference type="InterPro" id="IPR051983">
    <property type="entry name" value="WSB_SOCS-box_domain"/>
</dbReference>
<keyword evidence="1" id="KW-0833">Ubl conjugation pathway</keyword>
<feature type="compositionally biased region" description="Low complexity" evidence="2">
    <location>
        <begin position="8"/>
        <end position="23"/>
    </location>
</feature>
<dbReference type="SUPFAM" id="SSF158235">
    <property type="entry name" value="SOCS box-like"/>
    <property type="match status" value="1"/>
</dbReference>
<feature type="region of interest" description="Disordered" evidence="2">
    <location>
        <begin position="1"/>
        <end position="29"/>
    </location>
</feature>
<gene>
    <name evidence="4" type="primary">pkwA</name>
    <name evidence="4" type="ORF">AWC38_SpisGene10071</name>
</gene>
<dbReference type="InterPro" id="IPR015943">
    <property type="entry name" value="WD40/YVTN_repeat-like_dom_sf"/>
</dbReference>
<dbReference type="STRING" id="50429.A0A2B4S3M9"/>
<dbReference type="InterPro" id="IPR036036">
    <property type="entry name" value="SOCS_box-like_dom_sf"/>
</dbReference>
<organism evidence="4 5">
    <name type="scientific">Stylophora pistillata</name>
    <name type="common">Smooth cauliflower coral</name>
    <dbReference type="NCBI Taxonomy" id="50429"/>
    <lineage>
        <taxon>Eukaryota</taxon>
        <taxon>Metazoa</taxon>
        <taxon>Cnidaria</taxon>
        <taxon>Anthozoa</taxon>
        <taxon>Hexacorallia</taxon>
        <taxon>Scleractinia</taxon>
        <taxon>Astrocoeniina</taxon>
        <taxon>Pocilloporidae</taxon>
        <taxon>Stylophora</taxon>
    </lineage>
</organism>
<dbReference type="SMART" id="SM00253">
    <property type="entry name" value="SOCS"/>
    <property type="match status" value="1"/>
</dbReference>
<dbReference type="InterPro" id="IPR011047">
    <property type="entry name" value="Quinoprotein_ADH-like_sf"/>
</dbReference>
<dbReference type="Pfam" id="PF00400">
    <property type="entry name" value="WD40"/>
    <property type="match status" value="1"/>
</dbReference>
<evidence type="ECO:0000313" key="4">
    <source>
        <dbReference type="EMBL" id="PFX25314.1"/>
    </source>
</evidence>
<dbReference type="GO" id="GO:0000209">
    <property type="term" value="P:protein polyubiquitination"/>
    <property type="evidence" value="ECO:0007669"/>
    <property type="project" value="TreeGrafter"/>
</dbReference>
<dbReference type="GO" id="GO:0016301">
    <property type="term" value="F:kinase activity"/>
    <property type="evidence" value="ECO:0007669"/>
    <property type="project" value="UniProtKB-KW"/>
</dbReference>
<dbReference type="EMBL" id="LSMT01000154">
    <property type="protein sequence ID" value="PFX25314.1"/>
    <property type="molecule type" value="Genomic_DNA"/>
</dbReference>
<dbReference type="PROSITE" id="PS50225">
    <property type="entry name" value="SOCS"/>
    <property type="match status" value="1"/>
</dbReference>
<dbReference type="SMART" id="SM00969">
    <property type="entry name" value="SOCS_box"/>
    <property type="match status" value="1"/>
</dbReference>
<dbReference type="SUPFAM" id="SSF50998">
    <property type="entry name" value="Quinoprotein alcohol dehydrogenase-like"/>
    <property type="match status" value="1"/>
</dbReference>
<dbReference type="GO" id="GO:0035556">
    <property type="term" value="P:intracellular signal transduction"/>
    <property type="evidence" value="ECO:0007669"/>
    <property type="project" value="InterPro"/>
</dbReference>
<sequence length="463" mass="50650">MEVPSPTGLGDLGMSLSMGLDSSKPNQTDTHKTEQALCTTTYRSFHSEGEAIPPPFSILKELKHSGPLGTDQMMKVTACAFSPNDDTSLVSLTTFAGLDLRHFRAGFVQSWDLDSLEETHDNSLFTYSPRPVCNFSPDGEIVSFILNTGHGQIILAEHTEDRTLEPFTIDCDTGGYGDRSLLSRALCCVFSPNGLKAVTVSNVTLESHRGSETNEICLWQVISKKKLKSTWRVSCEVVFPGFTGHLVSCVFSPDSSLVAFSSSLSQLYVLKSENLELLSAIRTDVARNACSCLFVPCFPFQKLAACYEDGVFQIWYIQDGNTKCVTETKIVTGSTKLTAFTYSPDGSLLAFGTSQGKVIVTETEMLQTLYEISSVPDTRLDSVSNEPSTTIVCSVAFARSCNQLAIGQSDGLVRIWQLPLKFELQHLCRLVINGLVPPSQVTHLPLPRNLKAYLLFSPLTSTS</sequence>
<comment type="caution">
    <text evidence="4">The sequence shown here is derived from an EMBL/GenBank/DDBJ whole genome shotgun (WGS) entry which is preliminary data.</text>
</comment>
<dbReference type="InterPro" id="IPR001680">
    <property type="entry name" value="WD40_rpt"/>
</dbReference>
<reference evidence="5" key="1">
    <citation type="journal article" date="2017" name="bioRxiv">
        <title>Comparative analysis of the genomes of Stylophora pistillata and Acropora digitifera provides evidence for extensive differences between species of corals.</title>
        <authorList>
            <person name="Voolstra C.R."/>
            <person name="Li Y."/>
            <person name="Liew Y.J."/>
            <person name="Baumgarten S."/>
            <person name="Zoccola D."/>
            <person name="Flot J.-F."/>
            <person name="Tambutte S."/>
            <person name="Allemand D."/>
            <person name="Aranda M."/>
        </authorList>
    </citation>
    <scope>NUCLEOTIDE SEQUENCE [LARGE SCALE GENOMIC DNA]</scope>
</reference>
<evidence type="ECO:0000259" key="3">
    <source>
        <dbReference type="PROSITE" id="PS50225"/>
    </source>
</evidence>
<evidence type="ECO:0000256" key="1">
    <source>
        <dbReference type="ARBA" id="ARBA00022786"/>
    </source>
</evidence>